<name>A0ABM7GU84_9GAMM</name>
<dbReference type="Proteomes" id="UP000289555">
    <property type="component" value="Chromosome"/>
</dbReference>
<dbReference type="Pfam" id="PF07331">
    <property type="entry name" value="TctB"/>
    <property type="match status" value="1"/>
</dbReference>
<evidence type="ECO:0000256" key="1">
    <source>
        <dbReference type="SAM" id="Phobius"/>
    </source>
</evidence>
<feature type="transmembrane region" description="Helical" evidence="1">
    <location>
        <begin position="36"/>
        <end position="57"/>
    </location>
</feature>
<dbReference type="EMBL" id="AP019416">
    <property type="protein sequence ID" value="BBI54420.1"/>
    <property type="molecule type" value="Genomic_DNA"/>
</dbReference>
<keyword evidence="1" id="KW-1133">Transmembrane helix</keyword>
<keyword evidence="1" id="KW-0812">Transmembrane</keyword>
<gene>
    <name evidence="3" type="ORF">HORIV_68410</name>
</gene>
<organism evidence="3 4">
    <name type="scientific">Vreelandella olivaria</name>
    <dbReference type="NCBI Taxonomy" id="390919"/>
    <lineage>
        <taxon>Bacteria</taxon>
        <taxon>Pseudomonadati</taxon>
        <taxon>Pseudomonadota</taxon>
        <taxon>Gammaproteobacteria</taxon>
        <taxon>Oceanospirillales</taxon>
        <taxon>Halomonadaceae</taxon>
        <taxon>Vreelandella</taxon>
    </lineage>
</organism>
<sequence length="151" mass="16838">MIRLANIELVVATLAASLSALGVFHASGFPRTSAYLPTAVLSVMTLLLALWAFQAFLKLRRNQSEVLDIEKSGARRFLSLSFGSAILIALAPILGFITSFIIFIPFVGFILGYRRWKPLLVAGTVFSVLVYLIFRMLLERPLPPELFNQFF</sequence>
<reference evidence="4" key="1">
    <citation type="journal article" date="2019" name="Microbiol. Resour. Announc.">
        <title>Complete Genome Sequence of Halomonas olivaria, a Moderately Halophilic Bacterium Isolated from Olive Processing Effluents, Obtained by Nanopore Sequencing.</title>
        <authorList>
            <person name="Nagata S."/>
            <person name="Ii K.M."/>
            <person name="Tsukimi T."/>
            <person name="Miura M.C."/>
            <person name="Galipon J."/>
            <person name="Arakawa K."/>
        </authorList>
    </citation>
    <scope>NUCLEOTIDE SEQUENCE [LARGE SCALE GENOMIC DNA]</scope>
    <source>
        <strain evidence="4">TYRC17</strain>
    </source>
</reference>
<accession>A0ABM7GU84</accession>
<evidence type="ECO:0000313" key="3">
    <source>
        <dbReference type="EMBL" id="BBI54420.1"/>
    </source>
</evidence>
<evidence type="ECO:0000313" key="4">
    <source>
        <dbReference type="Proteomes" id="UP000289555"/>
    </source>
</evidence>
<protein>
    <recommendedName>
        <fullName evidence="2">DUF1468 domain-containing protein</fullName>
    </recommendedName>
</protein>
<dbReference type="InterPro" id="IPR009936">
    <property type="entry name" value="DUF1468"/>
</dbReference>
<keyword evidence="4" id="KW-1185">Reference proteome</keyword>
<feature type="transmembrane region" description="Helical" evidence="1">
    <location>
        <begin position="77"/>
        <end position="107"/>
    </location>
</feature>
<feature type="domain" description="DUF1468" evidence="2">
    <location>
        <begin position="11"/>
        <end position="143"/>
    </location>
</feature>
<feature type="transmembrane region" description="Helical" evidence="1">
    <location>
        <begin position="119"/>
        <end position="138"/>
    </location>
</feature>
<evidence type="ECO:0000259" key="2">
    <source>
        <dbReference type="Pfam" id="PF07331"/>
    </source>
</evidence>
<proteinExistence type="predicted"/>
<keyword evidence="1" id="KW-0472">Membrane</keyword>